<dbReference type="EMBL" id="LSCQ01000027">
    <property type="protein sequence ID" value="KXB37349.1"/>
    <property type="molecule type" value="Genomic_DNA"/>
</dbReference>
<accession>A0A109RC42</accession>
<dbReference type="SMART" id="SM00079">
    <property type="entry name" value="PBPe"/>
    <property type="match status" value="1"/>
</dbReference>
<evidence type="ECO:0000313" key="7">
    <source>
        <dbReference type="Proteomes" id="UP000070422"/>
    </source>
</evidence>
<evidence type="ECO:0000256" key="3">
    <source>
        <dbReference type="ARBA" id="ARBA00022729"/>
    </source>
</evidence>
<dbReference type="Gene3D" id="3.40.190.10">
    <property type="entry name" value="Periplasmic binding protein-like II"/>
    <property type="match status" value="2"/>
</dbReference>
<dbReference type="PATRIC" id="fig|87541.4.peg.615"/>
<dbReference type="SMART" id="SM00062">
    <property type="entry name" value="PBPb"/>
    <property type="match status" value="1"/>
</dbReference>
<proteinExistence type="inferred from homology"/>
<dbReference type="KEGG" id="acg:AWM71_01745"/>
<dbReference type="GO" id="GO:0030288">
    <property type="term" value="C:outer membrane-bounded periplasmic space"/>
    <property type="evidence" value="ECO:0007669"/>
    <property type="project" value="TreeGrafter"/>
</dbReference>
<keyword evidence="2" id="KW-0813">Transport</keyword>
<dbReference type="GO" id="GO:0006865">
    <property type="term" value="P:amino acid transport"/>
    <property type="evidence" value="ECO:0007669"/>
    <property type="project" value="TreeGrafter"/>
</dbReference>
<feature type="domain" description="Solute-binding protein family 3/N-terminal" evidence="4">
    <location>
        <begin position="45"/>
        <end position="268"/>
    </location>
</feature>
<name>A0A109RC42_9LACT</name>
<comment type="caution">
    <text evidence="6">The sequence shown here is derived from an EMBL/GenBank/DDBJ whole genome shotgun (WGS) entry which is preliminary data.</text>
</comment>
<dbReference type="Proteomes" id="UP000070422">
    <property type="component" value="Unassembled WGS sequence"/>
</dbReference>
<evidence type="ECO:0000259" key="4">
    <source>
        <dbReference type="SMART" id="SM00062"/>
    </source>
</evidence>
<feature type="domain" description="Ionotropic glutamate receptor C-terminal" evidence="5">
    <location>
        <begin position="49"/>
        <end position="267"/>
    </location>
</feature>
<dbReference type="AlphaFoldDB" id="A0A109RC42"/>
<reference evidence="6 7" key="1">
    <citation type="submission" date="2016-01" db="EMBL/GenBank/DDBJ databases">
        <authorList>
            <person name="Oliw E.H."/>
        </authorList>
    </citation>
    <scope>NUCLEOTIDE SEQUENCE [LARGE SCALE GENOMIC DNA]</scope>
    <source>
        <strain evidence="6 7">KA00635</strain>
    </source>
</reference>
<dbReference type="GO" id="GO:0005576">
    <property type="term" value="C:extracellular region"/>
    <property type="evidence" value="ECO:0007669"/>
    <property type="project" value="TreeGrafter"/>
</dbReference>
<dbReference type="SUPFAM" id="SSF53850">
    <property type="entry name" value="Periplasmic binding protein-like II"/>
    <property type="match status" value="1"/>
</dbReference>
<keyword evidence="3" id="KW-0732">Signal</keyword>
<dbReference type="InterPro" id="IPR001320">
    <property type="entry name" value="Iontro_rcpt_C"/>
</dbReference>
<gene>
    <name evidence="6" type="ORF">HMPREF3187_00615</name>
</gene>
<dbReference type="InterPro" id="IPR051455">
    <property type="entry name" value="Bact_solute-bind_prot3"/>
</dbReference>
<dbReference type="Pfam" id="PF00497">
    <property type="entry name" value="SBP_bac_3"/>
    <property type="match status" value="1"/>
</dbReference>
<protein>
    <submittedName>
        <fullName evidence="6">Putative ABC transporter glutamine-binding protein GlnH</fullName>
    </submittedName>
</protein>
<evidence type="ECO:0000313" key="6">
    <source>
        <dbReference type="EMBL" id="KXB37349.1"/>
    </source>
</evidence>
<comment type="similarity">
    <text evidence="1">Belongs to the bacterial solute-binding protein 3 family.</text>
</comment>
<dbReference type="GO" id="GO:0016020">
    <property type="term" value="C:membrane"/>
    <property type="evidence" value="ECO:0007669"/>
    <property type="project" value="InterPro"/>
</dbReference>
<dbReference type="STRING" id="87541.AWM71_01745"/>
<dbReference type="PANTHER" id="PTHR30085">
    <property type="entry name" value="AMINO ACID ABC TRANSPORTER PERMEASE"/>
    <property type="match status" value="1"/>
</dbReference>
<sequence>MGQIKKIKNLGMASLLFALMSLSGCHKGERPEDISERIHESSPAIIRWGVKVDTNLFGYYSIKNQEIEGFDIDLAKALTKKIAGPEAEAEFVEVSAKTRVPLVKNGNIDAIMATMTITDKRKQILDFSKTYFKAGQAVMVPENSSIQSLSDLDEGKIVLTVKGTTAASKIKEVAPRVKTLEMESYSEAFTALKSGQGDAMTTDNSILLGIMTNNPGYHLVGGIYTRDPYGIAVDKGQEAWLDTINEALDELVADGSYQKIFDKWFPKDAEDSSIMTEKEE</sequence>
<evidence type="ECO:0000256" key="1">
    <source>
        <dbReference type="ARBA" id="ARBA00010333"/>
    </source>
</evidence>
<evidence type="ECO:0000256" key="2">
    <source>
        <dbReference type="ARBA" id="ARBA00022448"/>
    </source>
</evidence>
<dbReference type="PANTHER" id="PTHR30085:SF6">
    <property type="entry name" value="ABC TRANSPORTER GLUTAMINE-BINDING PROTEIN GLNH"/>
    <property type="match status" value="1"/>
</dbReference>
<dbReference type="PROSITE" id="PS51257">
    <property type="entry name" value="PROKAR_LIPOPROTEIN"/>
    <property type="match status" value="1"/>
</dbReference>
<evidence type="ECO:0000259" key="5">
    <source>
        <dbReference type="SMART" id="SM00079"/>
    </source>
</evidence>
<dbReference type="GO" id="GO:0015276">
    <property type="term" value="F:ligand-gated monoatomic ion channel activity"/>
    <property type="evidence" value="ECO:0007669"/>
    <property type="project" value="InterPro"/>
</dbReference>
<dbReference type="InterPro" id="IPR001638">
    <property type="entry name" value="Solute-binding_3/MltF_N"/>
</dbReference>
<organism evidence="6 7">
    <name type="scientific">Aerococcus christensenii</name>
    <dbReference type="NCBI Taxonomy" id="87541"/>
    <lineage>
        <taxon>Bacteria</taxon>
        <taxon>Bacillati</taxon>
        <taxon>Bacillota</taxon>
        <taxon>Bacilli</taxon>
        <taxon>Lactobacillales</taxon>
        <taxon>Aerococcaceae</taxon>
        <taxon>Aerococcus</taxon>
    </lineage>
</organism>